<keyword evidence="3" id="KW-1185">Reference proteome</keyword>
<protein>
    <submittedName>
        <fullName evidence="2">Uncharacterized protein</fullName>
    </submittedName>
</protein>
<sequence>MHLQDQGMLPEPLSGSRHSARRHLHEALLFPQPALPVQASVLLSKAAMVTGT</sequence>
<gene>
    <name evidence="2" type="ORF">ACFS7Z_14770</name>
</gene>
<evidence type="ECO:0000256" key="1">
    <source>
        <dbReference type="SAM" id="MobiDB-lite"/>
    </source>
</evidence>
<dbReference type="EMBL" id="JBHUOX010000010">
    <property type="protein sequence ID" value="MFD3001632.1"/>
    <property type="molecule type" value="Genomic_DNA"/>
</dbReference>
<reference evidence="3" key="1">
    <citation type="journal article" date="2019" name="Int. J. Syst. Evol. Microbiol.">
        <title>The Global Catalogue of Microorganisms (GCM) 10K type strain sequencing project: providing services to taxonomists for standard genome sequencing and annotation.</title>
        <authorList>
            <consortium name="The Broad Institute Genomics Platform"/>
            <consortium name="The Broad Institute Genome Sequencing Center for Infectious Disease"/>
            <person name="Wu L."/>
            <person name="Ma J."/>
        </authorList>
    </citation>
    <scope>NUCLEOTIDE SEQUENCE [LARGE SCALE GENOMIC DNA]</scope>
    <source>
        <strain evidence="3">KCTC 23984</strain>
    </source>
</reference>
<organism evidence="2 3">
    <name type="scientific">Pontibacter toksunensis</name>
    <dbReference type="NCBI Taxonomy" id="1332631"/>
    <lineage>
        <taxon>Bacteria</taxon>
        <taxon>Pseudomonadati</taxon>
        <taxon>Bacteroidota</taxon>
        <taxon>Cytophagia</taxon>
        <taxon>Cytophagales</taxon>
        <taxon>Hymenobacteraceae</taxon>
        <taxon>Pontibacter</taxon>
    </lineage>
</organism>
<name>A0ABW6BXC1_9BACT</name>
<evidence type="ECO:0000313" key="3">
    <source>
        <dbReference type="Proteomes" id="UP001597641"/>
    </source>
</evidence>
<accession>A0ABW6BXC1</accession>
<dbReference type="RefSeq" id="WP_377485918.1">
    <property type="nucleotide sequence ID" value="NZ_JBHUOX010000010.1"/>
</dbReference>
<comment type="caution">
    <text evidence="2">The sequence shown here is derived from an EMBL/GenBank/DDBJ whole genome shotgun (WGS) entry which is preliminary data.</text>
</comment>
<dbReference type="Proteomes" id="UP001597641">
    <property type="component" value="Unassembled WGS sequence"/>
</dbReference>
<proteinExistence type="predicted"/>
<feature type="region of interest" description="Disordered" evidence="1">
    <location>
        <begin position="1"/>
        <end position="21"/>
    </location>
</feature>
<evidence type="ECO:0000313" key="2">
    <source>
        <dbReference type="EMBL" id="MFD3001632.1"/>
    </source>
</evidence>